<gene>
    <name evidence="5" type="ORF">KP509_26G037700</name>
</gene>
<organism evidence="5 6">
    <name type="scientific">Ceratopteris richardii</name>
    <name type="common">Triangle waterfern</name>
    <dbReference type="NCBI Taxonomy" id="49495"/>
    <lineage>
        <taxon>Eukaryota</taxon>
        <taxon>Viridiplantae</taxon>
        <taxon>Streptophyta</taxon>
        <taxon>Embryophyta</taxon>
        <taxon>Tracheophyta</taxon>
        <taxon>Polypodiopsida</taxon>
        <taxon>Polypodiidae</taxon>
        <taxon>Polypodiales</taxon>
        <taxon>Pteridineae</taxon>
        <taxon>Pteridaceae</taxon>
        <taxon>Parkerioideae</taxon>
        <taxon>Ceratopteris</taxon>
    </lineage>
</organism>
<keyword evidence="2 3" id="KW-0808">Transferase</keyword>
<evidence type="ECO:0000313" key="6">
    <source>
        <dbReference type="Proteomes" id="UP000825935"/>
    </source>
</evidence>
<accession>A0A8T2RM33</accession>
<evidence type="ECO:0000256" key="2">
    <source>
        <dbReference type="ARBA" id="ARBA00022679"/>
    </source>
</evidence>
<keyword evidence="6" id="KW-1185">Reference proteome</keyword>
<name>A0A8T2RM33_CERRI</name>
<dbReference type="PROSITE" id="PS00375">
    <property type="entry name" value="UDPGT"/>
    <property type="match status" value="1"/>
</dbReference>
<reference evidence="5" key="1">
    <citation type="submission" date="2021-08" db="EMBL/GenBank/DDBJ databases">
        <title>WGS assembly of Ceratopteris richardii.</title>
        <authorList>
            <person name="Marchant D.B."/>
            <person name="Chen G."/>
            <person name="Jenkins J."/>
            <person name="Shu S."/>
            <person name="Leebens-Mack J."/>
            <person name="Grimwood J."/>
            <person name="Schmutz J."/>
            <person name="Soltis P."/>
            <person name="Soltis D."/>
            <person name="Chen Z.-H."/>
        </authorList>
    </citation>
    <scope>NUCLEOTIDE SEQUENCE</scope>
    <source>
        <strain evidence="5">Whitten #5841</strain>
        <tissue evidence="5">Leaf</tissue>
    </source>
</reference>
<protein>
    <recommendedName>
        <fullName evidence="4">Glycosyltransferase</fullName>
        <ecNumber evidence="4">2.4.1.-</ecNumber>
    </recommendedName>
</protein>
<evidence type="ECO:0000256" key="4">
    <source>
        <dbReference type="RuleBase" id="RU362057"/>
    </source>
</evidence>
<evidence type="ECO:0000256" key="1">
    <source>
        <dbReference type="ARBA" id="ARBA00009995"/>
    </source>
</evidence>
<dbReference type="InterPro" id="IPR002213">
    <property type="entry name" value="UDP_glucos_trans"/>
</dbReference>
<dbReference type="PANTHER" id="PTHR11926">
    <property type="entry name" value="GLUCOSYL/GLUCURONOSYL TRANSFERASES"/>
    <property type="match status" value="1"/>
</dbReference>
<comment type="similarity">
    <text evidence="1 3">Belongs to the UDP-glycosyltransferase family.</text>
</comment>
<dbReference type="OrthoDB" id="5835829at2759"/>
<dbReference type="Proteomes" id="UP000825935">
    <property type="component" value="Chromosome 26"/>
</dbReference>
<dbReference type="OMA" id="GMEENGR"/>
<keyword evidence="3" id="KW-0328">Glycosyltransferase</keyword>
<sequence>MEDLHFALFPFPEQGHIAPMYQLALHLVSRGAHVTFINTETGHQRPRQLLDPPNQHNTLKHLCITDGISTQRRASLRHDVIVSDANGVADLSYSSMPILLRSLEGQASFLEELLDDLKGSRDYPPLSCLIIDAFMPWTAAISQKLQLPWIVFWTTSATRLHYTVQTLEPNETDLEQLKEMENIPTLTSASLPVFDLLKLQNPDRRQLLVERVEAMKKAHSILLNTFDALEEEAIKGLQTKLPVMSLGPFCIGAGGNTEALDADDECMPWLDRQTSGSVLYISFGSKLILQKDALEQLALGVESSEVTFLWTIRGGVEDLPEGFLERTKGRSKVMPWVSQGKVLKHRAIGAFLTHCGWNSIIEAIVGGVPMICLPFFADQPTNKILVESKWRIGRGIEGSKIAAECIRQAIQDVMSNSNFKREASLLSSLASSAMSPEGSSYQNLNFLLEKFCNHGTK</sequence>
<dbReference type="FunFam" id="3.40.50.2000:FF:000060">
    <property type="entry name" value="Glycosyltransferase"/>
    <property type="match status" value="1"/>
</dbReference>
<dbReference type="Gene3D" id="3.40.50.2000">
    <property type="entry name" value="Glycogen Phosphorylase B"/>
    <property type="match status" value="2"/>
</dbReference>
<dbReference type="AlphaFoldDB" id="A0A8T2RM33"/>
<dbReference type="InterPro" id="IPR035595">
    <property type="entry name" value="UDP_glycos_trans_CS"/>
</dbReference>
<dbReference type="Pfam" id="PF00201">
    <property type="entry name" value="UDPGT"/>
    <property type="match status" value="1"/>
</dbReference>
<dbReference type="EMBL" id="CM035431">
    <property type="protein sequence ID" value="KAH7296757.1"/>
    <property type="molecule type" value="Genomic_DNA"/>
</dbReference>
<dbReference type="EC" id="2.4.1.-" evidence="4"/>
<dbReference type="PANTHER" id="PTHR11926:SF774">
    <property type="entry name" value="UDP-GLYCOSYLTRANSFERASE 85A1-RELATED"/>
    <property type="match status" value="1"/>
</dbReference>
<dbReference type="SUPFAM" id="SSF53756">
    <property type="entry name" value="UDP-Glycosyltransferase/glycogen phosphorylase"/>
    <property type="match status" value="1"/>
</dbReference>
<dbReference type="CDD" id="cd03784">
    <property type="entry name" value="GT1_Gtf-like"/>
    <property type="match status" value="1"/>
</dbReference>
<evidence type="ECO:0000313" key="5">
    <source>
        <dbReference type="EMBL" id="KAH7296757.1"/>
    </source>
</evidence>
<comment type="caution">
    <text evidence="5">The sequence shown here is derived from an EMBL/GenBank/DDBJ whole genome shotgun (WGS) entry which is preliminary data.</text>
</comment>
<dbReference type="GO" id="GO:0080044">
    <property type="term" value="F:quercetin 7-O-glucosyltransferase activity"/>
    <property type="evidence" value="ECO:0007669"/>
    <property type="project" value="TreeGrafter"/>
</dbReference>
<dbReference type="GO" id="GO:0080043">
    <property type="term" value="F:quercetin 3-O-glucosyltransferase activity"/>
    <property type="evidence" value="ECO:0007669"/>
    <property type="project" value="TreeGrafter"/>
</dbReference>
<proteinExistence type="inferred from homology"/>
<evidence type="ECO:0000256" key="3">
    <source>
        <dbReference type="RuleBase" id="RU003718"/>
    </source>
</evidence>